<evidence type="ECO:0000256" key="1">
    <source>
        <dbReference type="SAM" id="Phobius"/>
    </source>
</evidence>
<feature type="transmembrane region" description="Helical" evidence="1">
    <location>
        <begin position="600"/>
        <end position="617"/>
    </location>
</feature>
<evidence type="ECO:0000313" key="3">
    <source>
        <dbReference type="EMBL" id="AKN80793.1"/>
    </source>
</evidence>
<keyword evidence="1" id="KW-1133">Transmembrane helix</keyword>
<protein>
    <submittedName>
        <fullName evidence="3">p74</fullName>
    </submittedName>
</protein>
<dbReference type="InterPro" id="IPR007663">
    <property type="entry name" value="Baculo_p74"/>
</dbReference>
<proteinExistence type="predicted"/>
<feature type="transmembrane region" description="Helical" evidence="1">
    <location>
        <begin position="629"/>
        <end position="651"/>
    </location>
</feature>
<dbReference type="Pfam" id="PF04583">
    <property type="entry name" value="Baculo_p74"/>
    <property type="match status" value="1"/>
</dbReference>
<sequence>MATLTPLDILNAVSYLTNRDTLSYIMRWREKFPHILIDYTIRWASNDDYYVPPSMVGKTAIVVNIHFSKEGCESMSCYPYTETGVIDYVDTPIGGFTQTSNTTVQYNQPACFNLDPSLASRNGEIQSVELRYTSNRQCIMVDTFTKLWMNTPYIRTSKHVVRGVDDVPGFDVTYDDDPAFPERIRGRFNQAYCARFGRNETNNSCTRPWYETFVSFIIGDSVLSTFKMATGQVASDLHNFNYVHPSGLLPHPPPPGGITLLEEWYRVRDSTVDVEMENDFLKNIFPFGSNEEVVYTANKGFSIGRSREYEKGRCMMKDLMMRRNIELNKFNLKKNYNNNNSSSSSSNNNDDQRDLEAIISDFLDDHQFIMGILTDLGFSVLENALKNLFQQINKVLIPALKRMLLIQSKRMTVALLGQTYRAAMIHTLNRAMIKTVSVVARVTMKAIASAASVVGMVLMFLELADFILMLWDPFGYNNMFPRGFLDDLSQAFLMSYYESVDAPNRDLIEFSPLNFSHFVVDEDEEEHLTEIMLHLVEYLAALDVNSNGQMINLLDGEEIDDFDENDLLGVTLATNDTWLFFKNYCARHDALLPTAGNNKLFIGIGLITCVGGLLYYLKNYENMLFRAKLHVELLLLVLVVLCCLLIIYPSYTYYTRIISNGVNKESGVRDRARGYKLQENTQPN</sequence>
<dbReference type="KEGG" id="vg:26373999"/>
<dbReference type="Pfam" id="PF08404">
    <property type="entry name" value="Baculo_p74_N"/>
    <property type="match status" value="1"/>
</dbReference>
<name>A0A0R7EYX7_9BBAC</name>
<gene>
    <name evidence="3" type="primary">p74</name>
</gene>
<dbReference type="RefSeq" id="YP_009182251.1">
    <property type="nucleotide sequence ID" value="NC_028491.1"/>
</dbReference>
<dbReference type="EMBL" id="KP296186">
    <property type="protein sequence ID" value="AKN80793.1"/>
    <property type="molecule type" value="Genomic_DNA"/>
</dbReference>
<dbReference type="GeneID" id="26373999"/>
<dbReference type="GO" id="GO:0019058">
    <property type="term" value="P:viral life cycle"/>
    <property type="evidence" value="ECO:0007669"/>
    <property type="project" value="InterPro"/>
</dbReference>
<dbReference type="InterPro" id="IPR013613">
    <property type="entry name" value="Baculo_p74_N"/>
</dbReference>
<dbReference type="Proteomes" id="UP000203433">
    <property type="component" value="Segment"/>
</dbReference>
<dbReference type="OrthoDB" id="2848at10239"/>
<keyword evidence="1" id="KW-0812">Transmembrane</keyword>
<keyword evidence="1" id="KW-0472">Membrane</keyword>
<evidence type="ECO:0000259" key="2">
    <source>
        <dbReference type="Pfam" id="PF08404"/>
    </source>
</evidence>
<reference evidence="3 4" key="1">
    <citation type="journal article" date="2015" name="J. Virol.">
        <title>A betabaculovirus-encoded gp64 homolog is a functional envelope fusion protein.</title>
        <authorList>
            <person name="Ardisson-Araujo D.M."/>
            <person name="Melo F.L."/>
            <person name="Clem R.J."/>
            <person name="Wolff J.L."/>
            <person name="Ribeiro B.M."/>
        </authorList>
    </citation>
    <scope>NUCLEOTIDE SEQUENCE [LARGE SCALE GENOMIC DNA]</scope>
    <source>
        <strain evidence="3 4">Parana-2009</strain>
    </source>
</reference>
<evidence type="ECO:0000313" key="4">
    <source>
        <dbReference type="Proteomes" id="UP000203433"/>
    </source>
</evidence>
<keyword evidence="4" id="KW-1185">Reference proteome</keyword>
<organism evidence="3 4">
    <name type="scientific">Diatraea saccharalis granulovirus</name>
    <dbReference type="NCBI Taxonomy" id="1675862"/>
    <lineage>
        <taxon>Viruses</taxon>
        <taxon>Viruses incertae sedis</taxon>
        <taxon>Naldaviricetes</taxon>
        <taxon>Lefavirales</taxon>
        <taxon>Baculoviridae</taxon>
        <taxon>Betabaculovirus</taxon>
        <taxon>Betabaculovirus disaccharalis</taxon>
    </lineage>
</organism>
<feature type="domain" description="Baculoviridae p74 N-terminal" evidence="2">
    <location>
        <begin position="5"/>
        <end position="301"/>
    </location>
</feature>
<accession>A0A0R7EYX7</accession>